<keyword evidence="4 6" id="KW-0472">Membrane</keyword>
<accession>A0ABQ9ZVX1</accession>
<dbReference type="Pfam" id="PF01490">
    <property type="entry name" value="Aa_trans"/>
    <property type="match status" value="1"/>
</dbReference>
<feature type="transmembrane region" description="Helical" evidence="6">
    <location>
        <begin position="125"/>
        <end position="147"/>
    </location>
</feature>
<dbReference type="Proteomes" id="UP001234178">
    <property type="component" value="Unassembled WGS sequence"/>
</dbReference>
<gene>
    <name evidence="8" type="ORF">OUZ56_031984</name>
</gene>
<feature type="transmembrane region" description="Helical" evidence="6">
    <location>
        <begin position="384"/>
        <end position="406"/>
    </location>
</feature>
<dbReference type="PANTHER" id="PTHR22950">
    <property type="entry name" value="AMINO ACID TRANSPORTER"/>
    <property type="match status" value="1"/>
</dbReference>
<evidence type="ECO:0000256" key="3">
    <source>
        <dbReference type="ARBA" id="ARBA00022989"/>
    </source>
</evidence>
<protein>
    <recommendedName>
        <fullName evidence="7">Amino acid transporter transmembrane domain-containing protein</fullName>
    </recommendedName>
</protein>
<dbReference type="InterPro" id="IPR013057">
    <property type="entry name" value="AA_transpt_TM"/>
</dbReference>
<feature type="domain" description="Amino acid transporter transmembrane" evidence="7">
    <location>
        <begin position="94"/>
        <end position="504"/>
    </location>
</feature>
<evidence type="ECO:0000256" key="2">
    <source>
        <dbReference type="ARBA" id="ARBA00022692"/>
    </source>
</evidence>
<reference evidence="8 9" key="1">
    <citation type="journal article" date="2023" name="Nucleic Acids Res.">
        <title>The hologenome of Daphnia magna reveals possible DNA methylation and microbiome-mediated evolution of the host genome.</title>
        <authorList>
            <person name="Chaturvedi A."/>
            <person name="Li X."/>
            <person name="Dhandapani V."/>
            <person name="Marshall H."/>
            <person name="Kissane S."/>
            <person name="Cuenca-Cambronero M."/>
            <person name="Asole G."/>
            <person name="Calvet F."/>
            <person name="Ruiz-Romero M."/>
            <person name="Marangio P."/>
            <person name="Guigo R."/>
            <person name="Rago D."/>
            <person name="Mirbahai L."/>
            <person name="Eastwood N."/>
            <person name="Colbourne J.K."/>
            <person name="Zhou J."/>
            <person name="Mallon E."/>
            <person name="Orsini L."/>
        </authorList>
    </citation>
    <scope>NUCLEOTIDE SEQUENCE [LARGE SCALE GENOMIC DNA]</scope>
    <source>
        <strain evidence="8">LRV0_1</strain>
    </source>
</reference>
<feature type="region of interest" description="Disordered" evidence="5">
    <location>
        <begin position="1"/>
        <end position="47"/>
    </location>
</feature>
<feature type="compositionally biased region" description="Basic and acidic residues" evidence="5">
    <location>
        <begin position="1"/>
        <end position="23"/>
    </location>
</feature>
<feature type="transmembrane region" description="Helical" evidence="6">
    <location>
        <begin position="426"/>
        <end position="442"/>
    </location>
</feature>
<evidence type="ECO:0000313" key="9">
    <source>
        <dbReference type="Proteomes" id="UP001234178"/>
    </source>
</evidence>
<name>A0ABQ9ZVX1_9CRUS</name>
<evidence type="ECO:0000313" key="8">
    <source>
        <dbReference type="EMBL" id="KAK4017028.1"/>
    </source>
</evidence>
<feature type="transmembrane region" description="Helical" evidence="6">
    <location>
        <begin position="324"/>
        <end position="345"/>
    </location>
</feature>
<dbReference type="PANTHER" id="PTHR22950:SF349">
    <property type="entry name" value="AMINO ACID TRANSPORTER TRANSMEMBRANE DOMAIN-CONTAINING PROTEIN"/>
    <property type="match status" value="1"/>
</dbReference>
<feature type="transmembrane region" description="Helical" evidence="6">
    <location>
        <begin position="447"/>
        <end position="467"/>
    </location>
</feature>
<feature type="transmembrane region" description="Helical" evidence="6">
    <location>
        <begin position="227"/>
        <end position="244"/>
    </location>
</feature>
<feature type="transmembrane region" description="Helical" evidence="6">
    <location>
        <begin position="249"/>
        <end position="272"/>
    </location>
</feature>
<feature type="transmembrane region" description="Helical" evidence="6">
    <location>
        <begin position="487"/>
        <end position="508"/>
    </location>
</feature>
<comment type="caution">
    <text evidence="8">The sequence shown here is derived from an EMBL/GenBank/DDBJ whole genome shotgun (WGS) entry which is preliminary data.</text>
</comment>
<evidence type="ECO:0000256" key="4">
    <source>
        <dbReference type="ARBA" id="ARBA00023136"/>
    </source>
</evidence>
<feature type="compositionally biased region" description="Basic and acidic residues" evidence="5">
    <location>
        <begin position="63"/>
        <end position="72"/>
    </location>
</feature>
<comment type="subcellular location">
    <subcellularLocation>
        <location evidence="1">Membrane</location>
        <topology evidence="1">Multi-pass membrane protein</topology>
    </subcellularLocation>
</comment>
<evidence type="ECO:0000259" key="7">
    <source>
        <dbReference type="Pfam" id="PF01490"/>
    </source>
</evidence>
<evidence type="ECO:0000256" key="5">
    <source>
        <dbReference type="SAM" id="MobiDB-lite"/>
    </source>
</evidence>
<feature type="transmembrane region" description="Helical" evidence="6">
    <location>
        <begin position="292"/>
        <end position="312"/>
    </location>
</feature>
<evidence type="ECO:0000256" key="6">
    <source>
        <dbReference type="SAM" id="Phobius"/>
    </source>
</evidence>
<keyword evidence="2 6" id="KW-0812">Transmembrane</keyword>
<keyword evidence="3 6" id="KW-1133">Transmembrane helix</keyword>
<organism evidence="8 9">
    <name type="scientific">Daphnia magna</name>
    <dbReference type="NCBI Taxonomy" id="35525"/>
    <lineage>
        <taxon>Eukaryota</taxon>
        <taxon>Metazoa</taxon>
        <taxon>Ecdysozoa</taxon>
        <taxon>Arthropoda</taxon>
        <taxon>Crustacea</taxon>
        <taxon>Branchiopoda</taxon>
        <taxon>Diplostraca</taxon>
        <taxon>Cladocera</taxon>
        <taxon>Anomopoda</taxon>
        <taxon>Daphniidae</taxon>
        <taxon>Daphnia</taxon>
    </lineage>
</organism>
<keyword evidence="9" id="KW-1185">Reference proteome</keyword>
<evidence type="ECO:0000256" key="1">
    <source>
        <dbReference type="ARBA" id="ARBA00004141"/>
    </source>
</evidence>
<proteinExistence type="predicted"/>
<feature type="region of interest" description="Disordered" evidence="5">
    <location>
        <begin position="59"/>
        <end position="83"/>
    </location>
</feature>
<feature type="transmembrane region" description="Helical" evidence="6">
    <location>
        <begin position="185"/>
        <end position="207"/>
    </location>
</feature>
<dbReference type="EMBL" id="JAOYFB010000005">
    <property type="protein sequence ID" value="KAK4017028.1"/>
    <property type="molecule type" value="Genomic_DNA"/>
</dbReference>
<sequence length="515" mass="56887">MTYCDKTDSSSRDKHGDDLHRSVDNNLHGPIKVTEGMEENHKEDGNGEVMADIPLEDLSLTKNENDAKRRSTESSVSSKDAEIAVTSGKQTYQPISNFETMAHLLKGNIGTGIFAMPSAFRNSGLWVGSVLLPVMAIICTHCMQMLVKSAAIMKKREGDFSISYADVAETACRTGPPQFAKYGRAFSITINVFICITQFGFCCVYLVFTSTNLQQVVEYYTELGWDVRIYMCFLTIPLIFLNWIRNLKLLAPVSLIANVLQMSSIVVVFYYIFRDPLPPVNSVPAFGSWGGLPLFFGTTVFTFEGIALVLPLQKDMRRPWDFKGWTGILNTGMVIVTCIYIAMGFYANGTFAFRLGYLAYGEDILGSITLNLPQDEVLAQVVKILLVIAICGNYAMQFYVPIPIIWPTLSKYAARYTSNDLAAERAFRTFMVLVTLLLAAAIPKIDLFISLVGAFGSSFLALIFPPLLEYVTQAPNVSKITITKEVLILVFGVIGFGTGTYAAILAIVQEFSGSD</sequence>